<dbReference type="KEGG" id="ccs:CCNA_01632"/>
<proteinExistence type="predicted"/>
<reference evidence="1 2" key="1">
    <citation type="journal article" date="2010" name="J. Bacteriol.">
        <title>The genetic basis of laboratory adaptation in Caulobacter crescentus.</title>
        <authorList>
            <person name="Marks M.E."/>
            <person name="Castro-Rojas C.M."/>
            <person name="Teiling C."/>
            <person name="Du L."/>
            <person name="Kapatral V."/>
            <person name="Walunas T.L."/>
            <person name="Crosson S."/>
        </authorList>
    </citation>
    <scope>NUCLEOTIDE SEQUENCE [LARGE SCALE GENOMIC DNA]</scope>
    <source>
        <strain evidence="2">NA1000 / CB15N</strain>
    </source>
</reference>
<dbReference type="Proteomes" id="UP000001364">
    <property type="component" value="Chromosome"/>
</dbReference>
<name>A0A0H3C9X1_CAUVN</name>
<dbReference type="EMBL" id="CP001340">
    <property type="protein sequence ID" value="ACL95097.1"/>
    <property type="molecule type" value="Genomic_DNA"/>
</dbReference>
<dbReference type="RefSeq" id="WP_012640270.1">
    <property type="nucleotide sequence ID" value="NC_011916.1"/>
</dbReference>
<evidence type="ECO:0000313" key="2">
    <source>
        <dbReference type="Proteomes" id="UP000001364"/>
    </source>
</evidence>
<protein>
    <submittedName>
        <fullName evidence="1">Uncharacterized protein</fullName>
    </submittedName>
</protein>
<dbReference type="HOGENOM" id="CLU_1709943_0_0_5"/>
<dbReference type="OrthoDB" id="7568358at2"/>
<gene>
    <name evidence="1" type="ordered locus">CCNA_01632</name>
</gene>
<evidence type="ECO:0000313" key="1">
    <source>
        <dbReference type="EMBL" id="ACL95097.1"/>
    </source>
</evidence>
<accession>A0A0H3C9X1</accession>
<dbReference type="GeneID" id="7331610"/>
<dbReference type="RefSeq" id="YP_002517005.1">
    <property type="nucleotide sequence ID" value="NC_011916.1"/>
</dbReference>
<keyword evidence="2" id="KW-1185">Reference proteome</keyword>
<sequence length="153" mass="16481">MRELVTAAVLATALPFLAEAGELDGPGRFCGYSPIIDLLPGERITTLDGGIHSGSFRWEGAFGSLDVRGIGWANPPKGRVVEAQTGAKPARFAQRRTSKRYEVAIWNGGHGVAYFSSAKPLSADQLKAIGRVQLFEEGQDPSGCKLRTSFSWE</sequence>
<organism evidence="1 2">
    <name type="scientific">Caulobacter vibrioides (strain NA1000 / CB15N)</name>
    <name type="common">Caulobacter crescentus</name>
    <dbReference type="NCBI Taxonomy" id="565050"/>
    <lineage>
        <taxon>Bacteria</taxon>
        <taxon>Pseudomonadati</taxon>
        <taxon>Pseudomonadota</taxon>
        <taxon>Alphaproteobacteria</taxon>
        <taxon>Caulobacterales</taxon>
        <taxon>Caulobacteraceae</taxon>
        <taxon>Caulobacter</taxon>
    </lineage>
</organism>
<dbReference type="AlphaFoldDB" id="A0A0H3C9X1"/>